<dbReference type="RefSeq" id="WP_169680074.1">
    <property type="nucleotide sequence ID" value="NZ_JABBNU010000004.1"/>
</dbReference>
<sequence length="198" mass="22409">MEKLSKEFYLQNNVVSVAKQLLGKIITVNNKKQSQQFRIVETEAYRGYDDKACHASNGMTNRNKVMFKNGGICYVYLCYGIHHLFNVVTNTEGNADAVLIRAVEPLVIETVNTNGPGKWTKEAGITTELNGADLLKKEIFISEEDKSNFRPVVASKRIGVEYAGEHALRLWRFYFGDSDFVSKKFKQDKILINSSTID</sequence>
<dbReference type="Pfam" id="PF02245">
    <property type="entry name" value="Pur_DNA_glyco"/>
    <property type="match status" value="1"/>
</dbReference>
<dbReference type="HAMAP" id="MF_00527">
    <property type="entry name" value="3MGH"/>
    <property type="match status" value="1"/>
</dbReference>
<protein>
    <recommendedName>
        <fullName evidence="5">Putative 3-methyladenine DNA glycosylase</fullName>
        <ecNumber evidence="5">3.2.2.-</ecNumber>
    </recommendedName>
</protein>
<dbReference type="GO" id="GO:0006284">
    <property type="term" value="P:base-excision repair"/>
    <property type="evidence" value="ECO:0007669"/>
    <property type="project" value="InterPro"/>
</dbReference>
<evidence type="ECO:0000313" key="7">
    <source>
        <dbReference type="Proteomes" id="UP000559010"/>
    </source>
</evidence>
<keyword evidence="2 5" id="KW-0227">DNA damage</keyword>
<gene>
    <name evidence="6" type="ORF">HH304_08255</name>
</gene>
<evidence type="ECO:0000256" key="5">
    <source>
        <dbReference type="HAMAP-Rule" id="MF_00527"/>
    </source>
</evidence>
<evidence type="ECO:0000313" key="6">
    <source>
        <dbReference type="EMBL" id="NMM48387.1"/>
    </source>
</evidence>
<comment type="similarity">
    <text evidence="1 5">Belongs to the DNA glycosylase MPG family.</text>
</comment>
<organism evidence="6 7">
    <name type="scientific">Marinigracilibium pacificum</name>
    <dbReference type="NCBI Taxonomy" id="2729599"/>
    <lineage>
        <taxon>Bacteria</taxon>
        <taxon>Pseudomonadati</taxon>
        <taxon>Bacteroidota</taxon>
        <taxon>Cytophagia</taxon>
        <taxon>Cytophagales</taxon>
        <taxon>Flammeovirgaceae</taxon>
        <taxon>Marinigracilibium</taxon>
    </lineage>
</organism>
<evidence type="ECO:0000256" key="3">
    <source>
        <dbReference type="ARBA" id="ARBA00022801"/>
    </source>
</evidence>
<dbReference type="GO" id="GO:0003677">
    <property type="term" value="F:DNA binding"/>
    <property type="evidence" value="ECO:0007669"/>
    <property type="project" value="InterPro"/>
</dbReference>
<proteinExistence type="inferred from homology"/>
<accession>A0A848IVM6</accession>
<dbReference type="Gene3D" id="3.10.300.10">
    <property type="entry name" value="Methylpurine-DNA glycosylase (MPG)"/>
    <property type="match status" value="1"/>
</dbReference>
<keyword evidence="4 5" id="KW-0234">DNA repair</keyword>
<dbReference type="CDD" id="cd00540">
    <property type="entry name" value="AAG"/>
    <property type="match status" value="1"/>
</dbReference>
<dbReference type="EMBL" id="JABBNU010000004">
    <property type="protein sequence ID" value="NMM48387.1"/>
    <property type="molecule type" value="Genomic_DNA"/>
</dbReference>
<dbReference type="SUPFAM" id="SSF50486">
    <property type="entry name" value="FMT C-terminal domain-like"/>
    <property type="match status" value="1"/>
</dbReference>
<evidence type="ECO:0000256" key="4">
    <source>
        <dbReference type="ARBA" id="ARBA00023204"/>
    </source>
</evidence>
<dbReference type="AlphaFoldDB" id="A0A848IVM6"/>
<dbReference type="InterPro" id="IPR011034">
    <property type="entry name" value="Formyl_transferase-like_C_sf"/>
</dbReference>
<dbReference type="NCBIfam" id="TIGR00567">
    <property type="entry name" value="3mg"/>
    <property type="match status" value="1"/>
</dbReference>
<dbReference type="Proteomes" id="UP000559010">
    <property type="component" value="Unassembled WGS sequence"/>
</dbReference>
<evidence type="ECO:0000256" key="2">
    <source>
        <dbReference type="ARBA" id="ARBA00022763"/>
    </source>
</evidence>
<keyword evidence="3 5" id="KW-0378">Hydrolase</keyword>
<dbReference type="InterPro" id="IPR003180">
    <property type="entry name" value="MPG"/>
</dbReference>
<keyword evidence="7" id="KW-1185">Reference proteome</keyword>
<dbReference type="EC" id="3.2.2.-" evidence="5"/>
<dbReference type="GO" id="GO:0003905">
    <property type="term" value="F:alkylbase DNA N-glycosylase activity"/>
    <property type="evidence" value="ECO:0007669"/>
    <property type="project" value="InterPro"/>
</dbReference>
<dbReference type="PANTHER" id="PTHR10429:SF0">
    <property type="entry name" value="DNA-3-METHYLADENINE GLYCOSYLASE"/>
    <property type="match status" value="1"/>
</dbReference>
<comment type="caution">
    <text evidence="6">The sequence shown here is derived from an EMBL/GenBank/DDBJ whole genome shotgun (WGS) entry which is preliminary data.</text>
</comment>
<reference evidence="6 7" key="1">
    <citation type="submission" date="2020-04" db="EMBL/GenBank/DDBJ databases">
        <title>Flammeovirgaceae bacterium KN852 isolated from deep sea.</title>
        <authorList>
            <person name="Zhang D.-C."/>
        </authorList>
    </citation>
    <scope>NUCLEOTIDE SEQUENCE [LARGE SCALE GENOMIC DNA]</scope>
    <source>
        <strain evidence="6 7">KN852</strain>
    </source>
</reference>
<dbReference type="PANTHER" id="PTHR10429">
    <property type="entry name" value="DNA-3-METHYLADENINE GLYCOSYLASE"/>
    <property type="match status" value="1"/>
</dbReference>
<evidence type="ECO:0000256" key="1">
    <source>
        <dbReference type="ARBA" id="ARBA00009232"/>
    </source>
</evidence>
<name>A0A848IVM6_9BACT</name>
<dbReference type="InterPro" id="IPR036995">
    <property type="entry name" value="MPG_sf"/>
</dbReference>